<keyword evidence="2" id="KW-1185">Reference proteome</keyword>
<name>A0ACB9N8A4_BAUVA</name>
<comment type="caution">
    <text evidence="1">The sequence shown here is derived from an EMBL/GenBank/DDBJ whole genome shotgun (WGS) entry which is preliminary data.</text>
</comment>
<dbReference type="Proteomes" id="UP000828941">
    <property type="component" value="Chromosome 7"/>
</dbReference>
<evidence type="ECO:0000313" key="1">
    <source>
        <dbReference type="EMBL" id="KAI4332594.1"/>
    </source>
</evidence>
<evidence type="ECO:0000313" key="2">
    <source>
        <dbReference type="Proteomes" id="UP000828941"/>
    </source>
</evidence>
<organism evidence="1 2">
    <name type="scientific">Bauhinia variegata</name>
    <name type="common">Purple orchid tree</name>
    <name type="synonym">Phanera variegata</name>
    <dbReference type="NCBI Taxonomy" id="167791"/>
    <lineage>
        <taxon>Eukaryota</taxon>
        <taxon>Viridiplantae</taxon>
        <taxon>Streptophyta</taxon>
        <taxon>Embryophyta</taxon>
        <taxon>Tracheophyta</taxon>
        <taxon>Spermatophyta</taxon>
        <taxon>Magnoliopsida</taxon>
        <taxon>eudicotyledons</taxon>
        <taxon>Gunneridae</taxon>
        <taxon>Pentapetalae</taxon>
        <taxon>rosids</taxon>
        <taxon>fabids</taxon>
        <taxon>Fabales</taxon>
        <taxon>Fabaceae</taxon>
        <taxon>Cercidoideae</taxon>
        <taxon>Cercideae</taxon>
        <taxon>Bauhiniinae</taxon>
        <taxon>Bauhinia</taxon>
    </lineage>
</organism>
<dbReference type="EMBL" id="CM039432">
    <property type="protein sequence ID" value="KAI4332594.1"/>
    <property type="molecule type" value="Genomic_DNA"/>
</dbReference>
<accession>A0ACB9N8A4</accession>
<protein>
    <submittedName>
        <fullName evidence="1">Uncharacterized protein</fullName>
    </submittedName>
</protein>
<proteinExistence type="predicted"/>
<sequence>MLYMLDIGRMPFSLLQEVKKIMLPSDVYRKSCKGISPRELFTLEHAELRRNAESWMNGTVAQPTFVMLISTVIAIGIFAVQLAYYVVLGISTVVAWGGKIRDTLFQLLESEVDVIIKHGAQSRESRRAASQGMHTSKFCLHPAGDTPSACRLFDAILSLCVPGIVSDDIELPFEDTIDYRKIAIFVETSAAVKPGYLVSMLRAVASDRILEYQKELKEVKRYFQYGEADGTVNEIWRQVSKKLPLIKLMINRDKRVVRKEPDCSCLCTNQTASRTL</sequence>
<gene>
    <name evidence="1" type="ORF">L6164_017489</name>
</gene>
<reference evidence="1 2" key="1">
    <citation type="journal article" date="2022" name="DNA Res.">
        <title>Chromosomal-level genome assembly of the orchid tree Bauhinia variegata (Leguminosae; Cercidoideae) supports the allotetraploid origin hypothesis of Bauhinia.</title>
        <authorList>
            <person name="Zhong Y."/>
            <person name="Chen Y."/>
            <person name="Zheng D."/>
            <person name="Pang J."/>
            <person name="Liu Y."/>
            <person name="Luo S."/>
            <person name="Meng S."/>
            <person name="Qian L."/>
            <person name="Wei D."/>
            <person name="Dai S."/>
            <person name="Zhou R."/>
        </authorList>
    </citation>
    <scope>NUCLEOTIDE SEQUENCE [LARGE SCALE GENOMIC DNA]</scope>
    <source>
        <strain evidence="1">BV-YZ2020</strain>
    </source>
</reference>